<dbReference type="GO" id="GO:0006885">
    <property type="term" value="P:regulation of pH"/>
    <property type="evidence" value="ECO:0007669"/>
    <property type="project" value="InterPro"/>
</dbReference>
<dbReference type="AlphaFoldDB" id="R7TNP6"/>
<keyword evidence="3 6" id="KW-0812">Transmembrane</keyword>
<dbReference type="InterPro" id="IPR004670">
    <property type="entry name" value="NhaA"/>
</dbReference>
<evidence type="ECO:0000256" key="3">
    <source>
        <dbReference type="ARBA" id="ARBA00022692"/>
    </source>
</evidence>
<feature type="transmembrane region" description="Helical" evidence="6">
    <location>
        <begin position="328"/>
        <end position="348"/>
    </location>
</feature>
<dbReference type="STRING" id="283909.R7TNP6"/>
<keyword evidence="4 6" id="KW-1133">Transmembrane helix</keyword>
<feature type="transmembrane region" description="Helical" evidence="6">
    <location>
        <begin position="56"/>
        <end position="74"/>
    </location>
</feature>
<feature type="transmembrane region" description="Helical" evidence="6">
    <location>
        <begin position="199"/>
        <end position="227"/>
    </location>
</feature>
<dbReference type="PANTHER" id="PTHR30341:SF0">
    <property type="entry name" value="NA(+)_H(+) ANTIPORTER NHAA"/>
    <property type="match status" value="1"/>
</dbReference>
<dbReference type="Proteomes" id="UP000014760">
    <property type="component" value="Unassembled WGS sequence"/>
</dbReference>
<reference evidence="8 10" key="2">
    <citation type="journal article" date="2013" name="Nature">
        <title>Insights into bilaterian evolution from three spiralian genomes.</title>
        <authorList>
            <person name="Simakov O."/>
            <person name="Marletaz F."/>
            <person name="Cho S.J."/>
            <person name="Edsinger-Gonzales E."/>
            <person name="Havlak P."/>
            <person name="Hellsten U."/>
            <person name="Kuo D.H."/>
            <person name="Larsson T."/>
            <person name="Lv J."/>
            <person name="Arendt D."/>
            <person name="Savage R."/>
            <person name="Osoegawa K."/>
            <person name="de Jong P."/>
            <person name="Grimwood J."/>
            <person name="Chapman J.A."/>
            <person name="Shapiro H."/>
            <person name="Aerts A."/>
            <person name="Otillar R.P."/>
            <person name="Terry A.Y."/>
            <person name="Boore J.L."/>
            <person name="Grigoriev I.V."/>
            <person name="Lindberg D.R."/>
            <person name="Seaver E.C."/>
            <person name="Weisblat D.A."/>
            <person name="Putnam N.H."/>
            <person name="Rokhsar D.S."/>
        </authorList>
    </citation>
    <scope>NUCLEOTIDE SEQUENCE</scope>
    <source>
        <strain evidence="8 10">I ESC-2004</strain>
    </source>
</reference>
<evidence type="ECO:0000256" key="6">
    <source>
        <dbReference type="SAM" id="Phobius"/>
    </source>
</evidence>
<dbReference type="GO" id="GO:0015385">
    <property type="term" value="F:sodium:proton antiporter activity"/>
    <property type="evidence" value="ECO:0007669"/>
    <property type="project" value="TreeGrafter"/>
</dbReference>
<evidence type="ECO:0008006" key="11">
    <source>
        <dbReference type="Google" id="ProtNLM"/>
    </source>
</evidence>
<evidence type="ECO:0000256" key="4">
    <source>
        <dbReference type="ARBA" id="ARBA00022989"/>
    </source>
</evidence>
<feature type="non-terminal residue" evidence="8">
    <location>
        <position position="365"/>
    </location>
</feature>
<feature type="transmembrane region" description="Helical" evidence="6">
    <location>
        <begin position="173"/>
        <end position="192"/>
    </location>
</feature>
<dbReference type="GO" id="GO:0005886">
    <property type="term" value="C:plasma membrane"/>
    <property type="evidence" value="ECO:0007669"/>
    <property type="project" value="UniProtKB-SubCell"/>
</dbReference>
<keyword evidence="5 6" id="KW-0472">Membrane</keyword>
<keyword evidence="2" id="KW-1003">Cell membrane</keyword>
<feature type="transmembrane region" description="Helical" evidence="6">
    <location>
        <begin position="120"/>
        <end position="139"/>
    </location>
</feature>
<feature type="signal peptide" evidence="7">
    <location>
        <begin position="1"/>
        <end position="32"/>
    </location>
</feature>
<gene>
    <name evidence="8" type="ORF">CAPTEDRAFT_143555</name>
</gene>
<feature type="chain" id="PRO_5010979142" description="Na+/H+ antiporter NhaA" evidence="7">
    <location>
        <begin position="33"/>
        <end position="365"/>
    </location>
</feature>
<reference evidence="10" key="1">
    <citation type="submission" date="2012-12" db="EMBL/GenBank/DDBJ databases">
        <authorList>
            <person name="Hellsten U."/>
            <person name="Grimwood J."/>
            <person name="Chapman J.A."/>
            <person name="Shapiro H."/>
            <person name="Aerts A."/>
            <person name="Otillar R.P."/>
            <person name="Terry A.Y."/>
            <person name="Boore J.L."/>
            <person name="Simakov O."/>
            <person name="Marletaz F."/>
            <person name="Cho S.-J."/>
            <person name="Edsinger-Gonzales E."/>
            <person name="Havlak P."/>
            <person name="Kuo D.-H."/>
            <person name="Larsson T."/>
            <person name="Lv J."/>
            <person name="Arendt D."/>
            <person name="Savage R."/>
            <person name="Osoegawa K."/>
            <person name="de Jong P."/>
            <person name="Lindberg D.R."/>
            <person name="Seaver E.C."/>
            <person name="Weisblat D.A."/>
            <person name="Putnam N.H."/>
            <person name="Grigoriev I.V."/>
            <person name="Rokhsar D.S."/>
        </authorList>
    </citation>
    <scope>NUCLEOTIDE SEQUENCE</scope>
    <source>
        <strain evidence="10">I ESC-2004</strain>
    </source>
</reference>
<dbReference type="NCBIfam" id="TIGR00773">
    <property type="entry name" value="NhaA"/>
    <property type="match status" value="1"/>
</dbReference>
<dbReference type="HAMAP" id="MF_01844">
    <property type="entry name" value="NhaA"/>
    <property type="match status" value="1"/>
</dbReference>
<accession>R7TNP6</accession>
<dbReference type="OrthoDB" id="496974at2759"/>
<feature type="transmembrane region" description="Helical" evidence="6">
    <location>
        <begin position="286"/>
        <end position="308"/>
    </location>
</feature>
<dbReference type="PANTHER" id="PTHR30341">
    <property type="entry name" value="SODIUM ION/PROTON ANTIPORTER NHAA-RELATED"/>
    <property type="match status" value="1"/>
</dbReference>
<dbReference type="EnsemblMetazoa" id="CapteT143555">
    <property type="protein sequence ID" value="CapteP143555"/>
    <property type="gene ID" value="CapteG143555"/>
</dbReference>
<organism evidence="8">
    <name type="scientific">Capitella teleta</name>
    <name type="common">Polychaete worm</name>
    <dbReference type="NCBI Taxonomy" id="283909"/>
    <lineage>
        <taxon>Eukaryota</taxon>
        <taxon>Metazoa</taxon>
        <taxon>Spiralia</taxon>
        <taxon>Lophotrochozoa</taxon>
        <taxon>Annelida</taxon>
        <taxon>Polychaeta</taxon>
        <taxon>Sedentaria</taxon>
        <taxon>Scolecida</taxon>
        <taxon>Capitellidae</taxon>
        <taxon>Capitella</taxon>
    </lineage>
</organism>
<dbReference type="EMBL" id="KB309111">
    <property type="protein sequence ID" value="ELT95493.1"/>
    <property type="molecule type" value="Genomic_DNA"/>
</dbReference>
<dbReference type="HOGENOM" id="CLU_015803_1_2_1"/>
<dbReference type="OMA" id="HGFGIPM"/>
<evidence type="ECO:0000313" key="10">
    <source>
        <dbReference type="Proteomes" id="UP000014760"/>
    </source>
</evidence>
<evidence type="ECO:0000313" key="9">
    <source>
        <dbReference type="EnsemblMetazoa" id="CapteP143555"/>
    </source>
</evidence>
<name>R7TNP6_CAPTE</name>
<evidence type="ECO:0000256" key="5">
    <source>
        <dbReference type="ARBA" id="ARBA00023136"/>
    </source>
</evidence>
<comment type="subcellular location">
    <subcellularLocation>
        <location evidence="1">Cell inner membrane</location>
        <topology evidence="1">Multi-pass membrane protein</topology>
    </subcellularLocation>
</comment>
<feature type="transmembrane region" description="Helical" evidence="6">
    <location>
        <begin position="146"/>
        <end position="167"/>
    </location>
</feature>
<evidence type="ECO:0000256" key="1">
    <source>
        <dbReference type="ARBA" id="ARBA00004429"/>
    </source>
</evidence>
<reference evidence="9" key="3">
    <citation type="submission" date="2015-06" db="UniProtKB">
        <authorList>
            <consortium name="EnsemblMetazoa"/>
        </authorList>
    </citation>
    <scope>IDENTIFICATION</scope>
</reference>
<dbReference type="Gene3D" id="1.20.1530.10">
    <property type="entry name" value="Na+/H+ antiporter like domain"/>
    <property type="match status" value="1"/>
</dbReference>
<evidence type="ECO:0000256" key="7">
    <source>
        <dbReference type="SAM" id="SignalP"/>
    </source>
</evidence>
<proteinExistence type="inferred from homology"/>
<keyword evidence="7" id="KW-0732">Signal</keyword>
<feature type="transmembrane region" description="Helical" evidence="6">
    <location>
        <begin position="259"/>
        <end position="279"/>
    </location>
</feature>
<feature type="transmembrane region" description="Helical" evidence="6">
    <location>
        <begin position="86"/>
        <end position="108"/>
    </location>
</feature>
<protein>
    <recommendedName>
        <fullName evidence="11">Na+/H+ antiporter NhaA</fullName>
    </recommendedName>
</protein>
<dbReference type="Pfam" id="PF06965">
    <property type="entry name" value="Na_H_antiport_1"/>
    <property type="match status" value="1"/>
</dbReference>
<evidence type="ECO:0000313" key="8">
    <source>
        <dbReference type="EMBL" id="ELT95493.1"/>
    </source>
</evidence>
<evidence type="ECO:0000256" key="2">
    <source>
        <dbReference type="ARBA" id="ARBA00022475"/>
    </source>
</evidence>
<keyword evidence="10" id="KW-1185">Reference proteome</keyword>
<sequence length="365" mass="39569">MRFLQIESASGLLLLFFALAAFMLSNSPWAQAFELAWNTQVGLQVGTLEFTRSFREWINDGLMTLFFFVVALELKRQLVFGALNTPRMAALSISAALGGMIIPALIYLVMQSGEPGENGWGTVMATDTAFVIGCLALLGTRIPKSLRVFMLSLAIIDDIGAILVVAIGYSSHIVWWPLMAATLGLMIIRAMAKLGFRSFSLFFLMGGLIWLAVDASGIHATVTGVILGLMTPARRWVAETAARETLSPVERLEFILHPWVGFFIMPLFAFANAGLPIVINDLDYSVALAVIASFVLGKPLGILLFSWLTERLHIGTRPPGLSWRLLTGGSLLAGIGFTMSLFIADMAFSESLIGSAKLGIFLASI</sequence>
<dbReference type="EMBL" id="AMQN01028601">
    <property type="status" value="NOT_ANNOTATED_CDS"/>
    <property type="molecule type" value="Genomic_DNA"/>
</dbReference>
<dbReference type="InterPro" id="IPR023171">
    <property type="entry name" value="Na/H_antiporter_dom_sf"/>
</dbReference>